<dbReference type="AlphaFoldDB" id="X0M1T1"/>
<reference evidence="2" key="2">
    <citation type="submission" date="2012-05" db="EMBL/GenBank/DDBJ databases">
        <title>The Genome Annotation of Fusarium oxysporum Cotton.</title>
        <authorList>
            <consortium name="The Broad Institute Genomics Platform"/>
            <person name="Ma L.-J."/>
            <person name="Corby-Kistler H."/>
            <person name="Broz K."/>
            <person name="Gale L.R."/>
            <person name="Jonkers W."/>
            <person name="O'Donnell K."/>
            <person name="Ploetz R."/>
            <person name="Steinberg C."/>
            <person name="Schwartz D.C."/>
            <person name="VanEtten H."/>
            <person name="Zhou S."/>
            <person name="Young S.K."/>
            <person name="Zeng Q."/>
            <person name="Gargeya S."/>
            <person name="Fitzgerald M."/>
            <person name="Abouelleil A."/>
            <person name="Alvarado L."/>
            <person name="Chapman S.B."/>
            <person name="Gainer-Dewar J."/>
            <person name="Goldberg J."/>
            <person name="Griggs A."/>
            <person name="Gujja S."/>
            <person name="Hansen M."/>
            <person name="Howarth C."/>
            <person name="Imamovic A."/>
            <person name="Ireland A."/>
            <person name="Larimer J."/>
            <person name="McCowan C."/>
            <person name="Murphy C."/>
            <person name="Pearson M."/>
            <person name="Poon T.W."/>
            <person name="Priest M."/>
            <person name="Roberts A."/>
            <person name="Saif S."/>
            <person name="Shea T."/>
            <person name="Sykes S."/>
            <person name="Wortman J."/>
            <person name="Nusbaum C."/>
            <person name="Birren B."/>
        </authorList>
    </citation>
    <scope>NUCLEOTIDE SEQUENCE</scope>
    <source>
        <strain evidence="2">25433</strain>
    </source>
</reference>
<accession>X0M1T1</accession>
<dbReference type="EMBL" id="JH657922">
    <property type="protein sequence ID" value="EXM32098.1"/>
    <property type="molecule type" value="Genomic_DNA"/>
</dbReference>
<gene>
    <name evidence="2" type="ORF">FOTG_03694</name>
</gene>
<organism evidence="2">
    <name type="scientific">Fusarium oxysporum f. sp. vasinfectum 25433</name>
    <dbReference type="NCBI Taxonomy" id="1089449"/>
    <lineage>
        <taxon>Eukaryota</taxon>
        <taxon>Fungi</taxon>
        <taxon>Dikarya</taxon>
        <taxon>Ascomycota</taxon>
        <taxon>Pezizomycotina</taxon>
        <taxon>Sordariomycetes</taxon>
        <taxon>Hypocreomycetidae</taxon>
        <taxon>Hypocreales</taxon>
        <taxon>Nectriaceae</taxon>
        <taxon>Fusarium</taxon>
        <taxon>Fusarium oxysporum species complex</taxon>
    </lineage>
</organism>
<feature type="region of interest" description="Disordered" evidence="1">
    <location>
        <begin position="45"/>
        <end position="73"/>
    </location>
</feature>
<sequence length="73" mass="7984">MKWAFLPAAGHLAILPPAPPSQLSQLLRSRTMRVERIPDEVGISTSRWAPGNSCPNSSKPAVEVREWRGSGHP</sequence>
<protein>
    <submittedName>
        <fullName evidence="2">Uncharacterized protein</fullName>
    </submittedName>
</protein>
<proteinExistence type="predicted"/>
<dbReference type="Proteomes" id="UP000030701">
    <property type="component" value="Unassembled WGS sequence"/>
</dbReference>
<evidence type="ECO:0000256" key="1">
    <source>
        <dbReference type="SAM" id="MobiDB-lite"/>
    </source>
</evidence>
<feature type="compositionally biased region" description="Polar residues" evidence="1">
    <location>
        <begin position="45"/>
        <end position="59"/>
    </location>
</feature>
<dbReference type="HOGENOM" id="CLU_2704880_0_0_1"/>
<evidence type="ECO:0000313" key="2">
    <source>
        <dbReference type="EMBL" id="EXM32098.1"/>
    </source>
</evidence>
<name>X0M1T1_FUSOX</name>
<feature type="compositionally biased region" description="Basic and acidic residues" evidence="1">
    <location>
        <begin position="62"/>
        <end position="73"/>
    </location>
</feature>
<reference evidence="2" key="1">
    <citation type="submission" date="2011-11" db="EMBL/GenBank/DDBJ databases">
        <title>The Genome Sequence of Fusarium oxysporum Cotton.</title>
        <authorList>
            <consortium name="The Broad Institute Genome Sequencing Platform"/>
            <person name="Ma L.-J."/>
            <person name="Gale L.R."/>
            <person name="Schwartz D.C."/>
            <person name="Zhou S."/>
            <person name="Corby-Kistler H."/>
            <person name="Young S.K."/>
            <person name="Zeng Q."/>
            <person name="Gargeya S."/>
            <person name="Fitzgerald M."/>
            <person name="Haas B."/>
            <person name="Abouelleil A."/>
            <person name="Alvarado L."/>
            <person name="Arachchi H.M."/>
            <person name="Berlin A."/>
            <person name="Brown A."/>
            <person name="Chapman S.B."/>
            <person name="Chen Z."/>
            <person name="Dunbar C."/>
            <person name="Freedman E."/>
            <person name="Gearin G."/>
            <person name="Goldberg J."/>
            <person name="Griggs A."/>
            <person name="Gujja S."/>
            <person name="Heiman D."/>
            <person name="Howarth C."/>
            <person name="Larson L."/>
            <person name="Lui A."/>
            <person name="MacDonald P.J.P."/>
            <person name="Montmayeur A."/>
            <person name="Murphy C."/>
            <person name="Neiman D."/>
            <person name="Pearson M."/>
            <person name="Priest M."/>
            <person name="Roberts A."/>
            <person name="Saif S."/>
            <person name="Shea T."/>
            <person name="Shenoy N."/>
            <person name="Sisk P."/>
            <person name="Stolte C."/>
            <person name="Sykes S."/>
            <person name="Wortman J."/>
            <person name="Nusbaum C."/>
            <person name="Birren B."/>
        </authorList>
    </citation>
    <scope>NUCLEOTIDE SEQUENCE [LARGE SCALE GENOMIC DNA]</scope>
    <source>
        <strain evidence="2">25433</strain>
    </source>
</reference>